<comment type="caution">
    <text evidence="1">The sequence shown here is derived from an EMBL/GenBank/DDBJ whole genome shotgun (WGS) entry which is preliminary data.</text>
</comment>
<organism evidence="1">
    <name type="scientific">marine sediment metagenome</name>
    <dbReference type="NCBI Taxonomy" id="412755"/>
    <lineage>
        <taxon>unclassified sequences</taxon>
        <taxon>metagenomes</taxon>
        <taxon>ecological metagenomes</taxon>
    </lineage>
</organism>
<dbReference type="EMBL" id="BARS01045377">
    <property type="protein sequence ID" value="GAG32006.1"/>
    <property type="molecule type" value="Genomic_DNA"/>
</dbReference>
<dbReference type="AlphaFoldDB" id="X0Y591"/>
<accession>X0Y591</accession>
<evidence type="ECO:0000313" key="1">
    <source>
        <dbReference type="EMBL" id="GAG32006.1"/>
    </source>
</evidence>
<proteinExistence type="predicted"/>
<sequence length="84" mass="9415">PSAGEGRCHYAMKPNAKLTSSPDMVVLFETKRGWNQFGGPEILTFENHKGKGCNISFNDNQTEFVKPEQLGKLKWEEDGISNVE</sequence>
<feature type="non-terminal residue" evidence="1">
    <location>
        <position position="1"/>
    </location>
</feature>
<name>X0Y591_9ZZZZ</name>
<gene>
    <name evidence="1" type="ORF">S01H1_68423</name>
</gene>
<protein>
    <submittedName>
        <fullName evidence="1">Uncharacterized protein</fullName>
    </submittedName>
</protein>
<reference evidence="1" key="1">
    <citation type="journal article" date="2014" name="Front. Microbiol.">
        <title>High frequency of phylogenetically diverse reductive dehalogenase-homologous genes in deep subseafloor sedimentary metagenomes.</title>
        <authorList>
            <person name="Kawai M."/>
            <person name="Futagami T."/>
            <person name="Toyoda A."/>
            <person name="Takaki Y."/>
            <person name="Nishi S."/>
            <person name="Hori S."/>
            <person name="Arai W."/>
            <person name="Tsubouchi T."/>
            <person name="Morono Y."/>
            <person name="Uchiyama I."/>
            <person name="Ito T."/>
            <person name="Fujiyama A."/>
            <person name="Inagaki F."/>
            <person name="Takami H."/>
        </authorList>
    </citation>
    <scope>NUCLEOTIDE SEQUENCE</scope>
    <source>
        <strain evidence="1">Expedition CK06-06</strain>
    </source>
</reference>